<accession>A0A934VB09</accession>
<dbReference type="EMBL" id="JAENII010000004">
    <property type="protein sequence ID" value="MBK1826893.1"/>
    <property type="molecule type" value="Genomic_DNA"/>
</dbReference>
<gene>
    <name evidence="2" type="ORF">JIN81_07675</name>
</gene>
<evidence type="ECO:0000313" key="3">
    <source>
        <dbReference type="Proteomes" id="UP000658278"/>
    </source>
</evidence>
<dbReference type="InterPro" id="IPR005532">
    <property type="entry name" value="SUMF_dom"/>
</dbReference>
<dbReference type="SUPFAM" id="SSF56436">
    <property type="entry name" value="C-type lectin-like"/>
    <property type="match status" value="1"/>
</dbReference>
<dbReference type="AlphaFoldDB" id="A0A934VB09"/>
<evidence type="ECO:0000313" key="2">
    <source>
        <dbReference type="EMBL" id="MBK1826893.1"/>
    </source>
</evidence>
<dbReference type="Gene3D" id="3.90.1580.10">
    <property type="entry name" value="paralog of FGE (formylglycine-generating enzyme)"/>
    <property type="match status" value="1"/>
</dbReference>
<feature type="domain" description="Sulfatase-modifying factor enzyme-like" evidence="1">
    <location>
        <begin position="42"/>
        <end position="264"/>
    </location>
</feature>
<sequence>MNHLLPLLILTTIVVAEEKKPAAVAEERKPTLSPATIERLMNDMVWVEGGSFTMGTDLESASSHEKPAHTVTLSGFHIGKHEVSQALFEELMGWNVSYFPAPDHPVNNVSWWNIQLFLDRLNAVTGKTFRLPTEAEWEYAAKGGQKSKSYRFSGSNVIDEVAWYAGNSGKRPHPCGKKKPNELGLYDMTGNLWEYCHDDIVTKPYPTVERTNPVQGTLTKPFSTQMKVTRGGGFEYEADESEVFRRDGATPNVRLPDIGFRLVRVGEKK</sequence>
<comment type="caution">
    <text evidence="2">The sequence shown here is derived from an EMBL/GenBank/DDBJ whole genome shotgun (WGS) entry which is preliminary data.</text>
</comment>
<proteinExistence type="predicted"/>
<protein>
    <submittedName>
        <fullName evidence="2">SUMF1/EgtB/PvdO family nonheme iron enzyme</fullName>
    </submittedName>
</protein>
<dbReference type="RefSeq" id="WP_200278271.1">
    <property type="nucleotide sequence ID" value="NZ_JAENII010000004.1"/>
</dbReference>
<dbReference type="Pfam" id="PF03781">
    <property type="entry name" value="FGE-sulfatase"/>
    <property type="match status" value="1"/>
</dbReference>
<organism evidence="2 3">
    <name type="scientific">Haloferula rosea</name>
    <dbReference type="NCBI Taxonomy" id="490093"/>
    <lineage>
        <taxon>Bacteria</taxon>
        <taxon>Pseudomonadati</taxon>
        <taxon>Verrucomicrobiota</taxon>
        <taxon>Verrucomicrobiia</taxon>
        <taxon>Verrucomicrobiales</taxon>
        <taxon>Verrucomicrobiaceae</taxon>
        <taxon>Haloferula</taxon>
    </lineage>
</organism>
<dbReference type="InterPro" id="IPR042095">
    <property type="entry name" value="SUMF_sf"/>
</dbReference>
<evidence type="ECO:0000259" key="1">
    <source>
        <dbReference type="Pfam" id="PF03781"/>
    </source>
</evidence>
<dbReference type="InterPro" id="IPR051043">
    <property type="entry name" value="Sulfatase_Mod_Factor_Kinase"/>
</dbReference>
<dbReference type="InterPro" id="IPR016187">
    <property type="entry name" value="CTDL_fold"/>
</dbReference>
<dbReference type="Proteomes" id="UP000658278">
    <property type="component" value="Unassembled WGS sequence"/>
</dbReference>
<dbReference type="GO" id="GO:0120147">
    <property type="term" value="F:formylglycine-generating oxidase activity"/>
    <property type="evidence" value="ECO:0007669"/>
    <property type="project" value="TreeGrafter"/>
</dbReference>
<dbReference type="PANTHER" id="PTHR23150">
    <property type="entry name" value="SULFATASE MODIFYING FACTOR 1, 2"/>
    <property type="match status" value="1"/>
</dbReference>
<reference evidence="2" key="1">
    <citation type="submission" date="2021-01" db="EMBL/GenBank/DDBJ databases">
        <title>Modified the classification status of verrucomicrobia.</title>
        <authorList>
            <person name="Feng X."/>
        </authorList>
    </citation>
    <scope>NUCLEOTIDE SEQUENCE</scope>
    <source>
        <strain evidence="2">KCTC 22201</strain>
    </source>
</reference>
<name>A0A934VB09_9BACT</name>
<keyword evidence="3" id="KW-1185">Reference proteome</keyword>
<dbReference type="PANTHER" id="PTHR23150:SF19">
    <property type="entry name" value="FORMYLGLYCINE-GENERATING ENZYME"/>
    <property type="match status" value="1"/>
</dbReference>